<dbReference type="PROSITE" id="PS50977">
    <property type="entry name" value="HTH_TETR_2"/>
    <property type="match status" value="1"/>
</dbReference>
<dbReference type="OrthoDB" id="9808476at2"/>
<protein>
    <submittedName>
        <fullName evidence="6">Potential acrAB operon repressor</fullName>
    </submittedName>
</protein>
<dbReference type="Gene3D" id="1.10.357.10">
    <property type="entry name" value="Tetracycline Repressor, domain 2"/>
    <property type="match status" value="1"/>
</dbReference>
<evidence type="ECO:0000256" key="3">
    <source>
        <dbReference type="ARBA" id="ARBA00023163"/>
    </source>
</evidence>
<dbReference type="EMBL" id="CYYC01000008">
    <property type="protein sequence ID" value="CUM88745.1"/>
    <property type="molecule type" value="Genomic_DNA"/>
</dbReference>
<evidence type="ECO:0000259" key="5">
    <source>
        <dbReference type="PROSITE" id="PS50977"/>
    </source>
</evidence>
<evidence type="ECO:0000313" key="7">
    <source>
        <dbReference type="Proteomes" id="UP000095390"/>
    </source>
</evidence>
<dbReference type="PRINTS" id="PR00455">
    <property type="entry name" value="HTHTETR"/>
</dbReference>
<dbReference type="PANTHER" id="PTHR47506">
    <property type="entry name" value="TRANSCRIPTIONAL REGULATORY PROTEIN"/>
    <property type="match status" value="1"/>
</dbReference>
<feature type="DNA-binding region" description="H-T-H motif" evidence="4">
    <location>
        <begin position="26"/>
        <end position="45"/>
    </location>
</feature>
<accession>A0A173SG38</accession>
<sequence>MSKTTKEDILIVALHLFARDGYEAVSVSQIAGELGMTKGALYRHYENKRDIFDHIVKRMEQGDGEQAEEYDMPADKKENEPEQYEEISTDNFMEYSKSMFSYWTENDFASSFRKMLTLEQFRNEEMQALYQQYLVSGPVEYVKDLFKSMEIVEADKKATMFYSIMFFYYSLYDGAKDKKRIKEQFEKTISSII</sequence>
<reference evidence="6 7" key="1">
    <citation type="submission" date="2015-09" db="EMBL/GenBank/DDBJ databases">
        <authorList>
            <consortium name="Pathogen Informatics"/>
        </authorList>
    </citation>
    <scope>NUCLEOTIDE SEQUENCE [LARGE SCALE GENOMIC DNA]</scope>
    <source>
        <strain evidence="6 7">2789STDY5834966</strain>
    </source>
</reference>
<evidence type="ECO:0000256" key="2">
    <source>
        <dbReference type="ARBA" id="ARBA00023125"/>
    </source>
</evidence>
<dbReference type="PANTHER" id="PTHR47506:SF6">
    <property type="entry name" value="HTH-TYPE TRANSCRIPTIONAL REPRESSOR NEMR"/>
    <property type="match status" value="1"/>
</dbReference>
<evidence type="ECO:0000256" key="1">
    <source>
        <dbReference type="ARBA" id="ARBA00023015"/>
    </source>
</evidence>
<name>A0A173SG38_9FIRM</name>
<dbReference type="InterPro" id="IPR009057">
    <property type="entry name" value="Homeodomain-like_sf"/>
</dbReference>
<dbReference type="AlphaFoldDB" id="A0A173SG38"/>
<evidence type="ECO:0000256" key="4">
    <source>
        <dbReference type="PROSITE-ProRule" id="PRU00335"/>
    </source>
</evidence>
<proteinExistence type="predicted"/>
<dbReference type="Proteomes" id="UP000095390">
    <property type="component" value="Unassembled WGS sequence"/>
</dbReference>
<keyword evidence="1" id="KW-0805">Transcription regulation</keyword>
<dbReference type="InterPro" id="IPR001647">
    <property type="entry name" value="HTH_TetR"/>
</dbReference>
<keyword evidence="3" id="KW-0804">Transcription</keyword>
<feature type="domain" description="HTH tetR-type" evidence="5">
    <location>
        <begin position="3"/>
        <end position="63"/>
    </location>
</feature>
<gene>
    <name evidence="6" type="primary">acrR</name>
    <name evidence="6" type="ORF">ERS852578_00868</name>
</gene>
<organism evidence="6 7">
    <name type="scientific">Anaerobutyricum hallii</name>
    <dbReference type="NCBI Taxonomy" id="39488"/>
    <lineage>
        <taxon>Bacteria</taxon>
        <taxon>Bacillati</taxon>
        <taxon>Bacillota</taxon>
        <taxon>Clostridia</taxon>
        <taxon>Lachnospirales</taxon>
        <taxon>Lachnospiraceae</taxon>
        <taxon>Anaerobutyricum</taxon>
    </lineage>
</organism>
<dbReference type="RefSeq" id="WP_055182555.1">
    <property type="nucleotide sequence ID" value="NZ_CYYC01000008.1"/>
</dbReference>
<dbReference type="Pfam" id="PF00440">
    <property type="entry name" value="TetR_N"/>
    <property type="match status" value="1"/>
</dbReference>
<dbReference type="GO" id="GO:0003677">
    <property type="term" value="F:DNA binding"/>
    <property type="evidence" value="ECO:0007669"/>
    <property type="project" value="UniProtKB-UniRule"/>
</dbReference>
<dbReference type="SUPFAM" id="SSF46689">
    <property type="entry name" value="Homeodomain-like"/>
    <property type="match status" value="1"/>
</dbReference>
<keyword evidence="2 4" id="KW-0238">DNA-binding</keyword>
<evidence type="ECO:0000313" key="6">
    <source>
        <dbReference type="EMBL" id="CUM88745.1"/>
    </source>
</evidence>